<proteinExistence type="predicted"/>
<keyword evidence="1" id="KW-0732">Signal</keyword>
<sequence>MHASSIVALALGVAAVSGTAIPDLQTRDGACDPECNFPNSMTCFDNGGATLQKADIVAAARNADRSGKPYEASASNIASEFCSMRAYRDIPFWTTTIPGPNSLVGSMYYALASNGTFYFCGTTSGIDPSGWPGRCDYN</sequence>
<dbReference type="EMBL" id="JBHGVX010000009">
    <property type="protein sequence ID" value="KAL1792788.1"/>
    <property type="molecule type" value="Genomic_DNA"/>
</dbReference>
<name>A0ABR3U8E9_9PLEO</name>
<gene>
    <name evidence="2" type="ORF">ACET3X_009295</name>
</gene>
<organism evidence="2 3">
    <name type="scientific">Alternaria dauci</name>
    <dbReference type="NCBI Taxonomy" id="48095"/>
    <lineage>
        <taxon>Eukaryota</taxon>
        <taxon>Fungi</taxon>
        <taxon>Dikarya</taxon>
        <taxon>Ascomycota</taxon>
        <taxon>Pezizomycotina</taxon>
        <taxon>Dothideomycetes</taxon>
        <taxon>Pleosporomycetidae</taxon>
        <taxon>Pleosporales</taxon>
        <taxon>Pleosporineae</taxon>
        <taxon>Pleosporaceae</taxon>
        <taxon>Alternaria</taxon>
        <taxon>Alternaria sect. Porri</taxon>
    </lineage>
</organism>
<evidence type="ECO:0000313" key="3">
    <source>
        <dbReference type="Proteomes" id="UP001578633"/>
    </source>
</evidence>
<dbReference type="GeneID" id="96089617"/>
<reference evidence="2 3" key="1">
    <citation type="submission" date="2024-09" db="EMBL/GenBank/DDBJ databases">
        <title>T2T genomes of carrot and Alternaria dauci and their utility for understanding host-pathogen interaction during carrot leaf blight disease.</title>
        <authorList>
            <person name="Liu W."/>
            <person name="Xu S."/>
            <person name="Ou C."/>
            <person name="Liu X."/>
            <person name="Zhuang F."/>
            <person name="Deng X.W."/>
        </authorList>
    </citation>
    <scope>NUCLEOTIDE SEQUENCE [LARGE SCALE GENOMIC DNA]</scope>
    <source>
        <strain evidence="2 3">A2016</strain>
    </source>
</reference>
<evidence type="ECO:0000313" key="2">
    <source>
        <dbReference type="EMBL" id="KAL1792788.1"/>
    </source>
</evidence>
<dbReference type="Proteomes" id="UP001578633">
    <property type="component" value="Chromosome 9"/>
</dbReference>
<keyword evidence="3" id="KW-1185">Reference proteome</keyword>
<dbReference type="RefSeq" id="XP_069303372.1">
    <property type="nucleotide sequence ID" value="XM_069455474.1"/>
</dbReference>
<feature type="signal peptide" evidence="1">
    <location>
        <begin position="1"/>
        <end position="18"/>
    </location>
</feature>
<accession>A0ABR3U8E9</accession>
<comment type="caution">
    <text evidence="2">The sequence shown here is derived from an EMBL/GenBank/DDBJ whole genome shotgun (WGS) entry which is preliminary data.</text>
</comment>
<feature type="chain" id="PRO_5047523919" evidence="1">
    <location>
        <begin position="19"/>
        <end position="138"/>
    </location>
</feature>
<protein>
    <submittedName>
        <fullName evidence="2">Uncharacterized protein</fullName>
    </submittedName>
</protein>
<evidence type="ECO:0000256" key="1">
    <source>
        <dbReference type="SAM" id="SignalP"/>
    </source>
</evidence>